<dbReference type="GO" id="GO:0007186">
    <property type="term" value="P:G protein-coupled receptor signaling pathway"/>
    <property type="evidence" value="ECO:0000318"/>
    <property type="project" value="GO_Central"/>
</dbReference>
<reference evidence="11" key="3">
    <citation type="submission" date="2025-09" db="UniProtKB">
        <authorList>
            <consortium name="Ensembl"/>
        </authorList>
    </citation>
    <scope>IDENTIFICATION</scope>
</reference>
<comment type="subcellular location">
    <subcellularLocation>
        <location evidence="9">Cell membrane</location>
        <topology evidence="9">Multi-pass membrane protein</topology>
    </subcellularLocation>
    <subcellularLocation>
        <location evidence="1">Membrane</location>
        <topology evidence="1">Multi-pass membrane protein</topology>
    </subcellularLocation>
</comment>
<keyword evidence="12" id="KW-1185">Reference proteome</keyword>
<comment type="similarity">
    <text evidence="8">Belongs to the G-protein coupled receptor 1 family.</text>
</comment>
<evidence type="ECO:0000256" key="3">
    <source>
        <dbReference type="ARBA" id="ARBA00022989"/>
    </source>
</evidence>
<dbReference type="SUPFAM" id="SSF81321">
    <property type="entry name" value="Family A G protein-coupled receptor-like"/>
    <property type="match status" value="1"/>
</dbReference>
<reference evidence="11" key="2">
    <citation type="submission" date="2025-08" db="UniProtKB">
        <authorList>
            <consortium name="Ensembl"/>
        </authorList>
    </citation>
    <scope>IDENTIFICATION</scope>
</reference>
<keyword evidence="9" id="KW-0716">Sensory transduction</keyword>
<keyword evidence="5 9" id="KW-0472">Membrane</keyword>
<evidence type="ECO:0000256" key="9">
    <source>
        <dbReference type="RuleBase" id="RU363047"/>
    </source>
</evidence>
<dbReference type="GO" id="GO:0005549">
    <property type="term" value="F:odorant binding"/>
    <property type="evidence" value="ECO:0000318"/>
    <property type="project" value="GO_Central"/>
</dbReference>
<name>F6WXH1_MONDO</name>
<keyword evidence="3 9" id="KW-1133">Transmembrane helix</keyword>
<dbReference type="eggNOG" id="ENOG502QR25">
    <property type="taxonomic scope" value="Eukaryota"/>
</dbReference>
<dbReference type="InParanoid" id="F6WXH1"/>
<dbReference type="Proteomes" id="UP000002280">
    <property type="component" value="Chromosome X"/>
</dbReference>
<reference evidence="11 12" key="1">
    <citation type="journal article" date="2007" name="Nature">
        <title>Genome of the marsupial Monodelphis domestica reveals innovation in non-coding sequences.</title>
        <authorList>
            <person name="Mikkelsen T.S."/>
            <person name="Wakefield M.J."/>
            <person name="Aken B."/>
            <person name="Amemiya C.T."/>
            <person name="Chang J.L."/>
            <person name="Duke S."/>
            <person name="Garber M."/>
            <person name="Gentles A.J."/>
            <person name="Goodstadt L."/>
            <person name="Heger A."/>
            <person name="Jurka J."/>
            <person name="Kamal M."/>
            <person name="Mauceli E."/>
            <person name="Searle S.M."/>
            <person name="Sharpe T."/>
            <person name="Baker M.L."/>
            <person name="Batzer M.A."/>
            <person name="Benos P.V."/>
            <person name="Belov K."/>
            <person name="Clamp M."/>
            <person name="Cook A."/>
            <person name="Cuff J."/>
            <person name="Das R."/>
            <person name="Davidow L."/>
            <person name="Deakin J.E."/>
            <person name="Fazzari M.J."/>
            <person name="Glass J.L."/>
            <person name="Grabherr M."/>
            <person name="Greally J.M."/>
            <person name="Gu W."/>
            <person name="Hore T.A."/>
            <person name="Huttley G.A."/>
            <person name="Kleber M."/>
            <person name="Jirtle R.L."/>
            <person name="Koina E."/>
            <person name="Lee J.T."/>
            <person name="Mahony S."/>
            <person name="Marra M.A."/>
            <person name="Miller R.D."/>
            <person name="Nicholls R.D."/>
            <person name="Oda M."/>
            <person name="Papenfuss A.T."/>
            <person name="Parra Z.E."/>
            <person name="Pollock D.D."/>
            <person name="Ray D.A."/>
            <person name="Schein J.E."/>
            <person name="Speed T.P."/>
            <person name="Thompson K."/>
            <person name="VandeBerg J.L."/>
            <person name="Wade C.M."/>
            <person name="Walker J.A."/>
            <person name="Waters P.D."/>
            <person name="Webber C."/>
            <person name="Weidman J.R."/>
            <person name="Xie X."/>
            <person name="Zody M.C."/>
            <person name="Baldwin J."/>
            <person name="Abdouelleil A."/>
            <person name="Abdulkadir J."/>
            <person name="Abebe A."/>
            <person name="Abera B."/>
            <person name="Abreu J."/>
            <person name="Acer S.C."/>
            <person name="Aftuck L."/>
            <person name="Alexander A."/>
            <person name="An P."/>
            <person name="Anderson E."/>
            <person name="Anderson S."/>
            <person name="Arachi H."/>
            <person name="Azer M."/>
            <person name="Bachantsang P."/>
            <person name="Barry A."/>
            <person name="Bayul T."/>
            <person name="Berlin A."/>
            <person name="Bessette D."/>
            <person name="Bloom T."/>
            <person name="Bloom T."/>
            <person name="Boguslavskiy L."/>
            <person name="Bonnet C."/>
            <person name="Boukhgalter B."/>
            <person name="Bourzgui I."/>
            <person name="Brown A."/>
            <person name="Cahill P."/>
            <person name="Channer S."/>
            <person name="Cheshatsang Y."/>
            <person name="Chuda L."/>
            <person name="Citroen M."/>
            <person name="Collymore A."/>
            <person name="Cooke P."/>
            <person name="Costello M."/>
            <person name="D'Aco K."/>
            <person name="Daza R."/>
            <person name="De Haan G."/>
            <person name="DeGray S."/>
            <person name="DeMaso C."/>
            <person name="Dhargay N."/>
            <person name="Dooley K."/>
            <person name="Dooley E."/>
            <person name="Doricent M."/>
            <person name="Dorje P."/>
            <person name="Dorjee K."/>
            <person name="Dupes A."/>
            <person name="Elong R."/>
            <person name="Falk J."/>
            <person name="Farina A."/>
            <person name="Faro S."/>
            <person name="Ferguson D."/>
            <person name="Fisher S."/>
            <person name="Foley C.D."/>
            <person name="Franke A."/>
            <person name="Friedrich D."/>
            <person name="Gadbois L."/>
            <person name="Gearin G."/>
            <person name="Gearin C.R."/>
            <person name="Giannoukos G."/>
            <person name="Goode T."/>
            <person name="Graham J."/>
            <person name="Grandbois E."/>
            <person name="Grewal S."/>
            <person name="Gyaltsen K."/>
            <person name="Hafez N."/>
            <person name="Hagos B."/>
            <person name="Hall J."/>
            <person name="Henson C."/>
            <person name="Hollinger A."/>
            <person name="Honan T."/>
            <person name="Huard M.D."/>
            <person name="Hughes L."/>
            <person name="Hurhula B."/>
            <person name="Husby M.E."/>
            <person name="Kamat A."/>
            <person name="Kanga B."/>
            <person name="Kashin S."/>
            <person name="Khazanovich D."/>
            <person name="Kisner P."/>
            <person name="Lance K."/>
            <person name="Lara M."/>
            <person name="Lee W."/>
            <person name="Lennon N."/>
            <person name="Letendre F."/>
            <person name="LeVine R."/>
            <person name="Lipovsky A."/>
            <person name="Liu X."/>
            <person name="Liu J."/>
            <person name="Liu S."/>
            <person name="Lokyitsang T."/>
            <person name="Lokyitsang Y."/>
            <person name="Lubonja R."/>
            <person name="Lui A."/>
            <person name="MacDonald P."/>
            <person name="Magnisalis V."/>
            <person name="Maru K."/>
            <person name="Matthews C."/>
            <person name="McCusker W."/>
            <person name="McDonough S."/>
            <person name="Mehta T."/>
            <person name="Meldrim J."/>
            <person name="Meneus L."/>
            <person name="Mihai O."/>
            <person name="Mihalev A."/>
            <person name="Mihova T."/>
            <person name="Mittelman R."/>
            <person name="Mlenga V."/>
            <person name="Montmayeur A."/>
            <person name="Mulrain L."/>
            <person name="Navidi A."/>
            <person name="Naylor J."/>
            <person name="Negash T."/>
            <person name="Nguyen T."/>
            <person name="Nguyen N."/>
            <person name="Nicol R."/>
            <person name="Norbu C."/>
            <person name="Norbu N."/>
            <person name="Novod N."/>
            <person name="O'Neill B."/>
            <person name="Osman S."/>
            <person name="Markiewicz E."/>
            <person name="Oyono O.L."/>
            <person name="Patti C."/>
            <person name="Phunkhang P."/>
            <person name="Pierre F."/>
            <person name="Priest M."/>
            <person name="Raghuraman S."/>
            <person name="Rege F."/>
            <person name="Reyes R."/>
            <person name="Rise C."/>
            <person name="Rogov P."/>
            <person name="Ross K."/>
            <person name="Ryan E."/>
            <person name="Settipalli S."/>
            <person name="Shea T."/>
            <person name="Sherpa N."/>
            <person name="Shi L."/>
            <person name="Shih D."/>
            <person name="Sparrow T."/>
            <person name="Spaulding J."/>
            <person name="Stalker J."/>
            <person name="Stange-Thomann N."/>
            <person name="Stavropoulos S."/>
            <person name="Stone C."/>
            <person name="Strader C."/>
            <person name="Tesfaye S."/>
            <person name="Thomson T."/>
            <person name="Thoulutsang Y."/>
            <person name="Thoulutsang D."/>
            <person name="Topham K."/>
            <person name="Topping I."/>
            <person name="Tsamla T."/>
            <person name="Vassiliev H."/>
            <person name="Vo A."/>
            <person name="Wangchuk T."/>
            <person name="Wangdi T."/>
            <person name="Weiand M."/>
            <person name="Wilkinson J."/>
            <person name="Wilson A."/>
            <person name="Yadav S."/>
            <person name="Young G."/>
            <person name="Yu Q."/>
            <person name="Zembek L."/>
            <person name="Zhong D."/>
            <person name="Zimmer A."/>
            <person name="Zwirko Z."/>
            <person name="Jaffe D.B."/>
            <person name="Alvarez P."/>
            <person name="Brockman W."/>
            <person name="Butler J."/>
            <person name="Chin C."/>
            <person name="Gnerre S."/>
            <person name="MacCallum I."/>
            <person name="Graves J.A."/>
            <person name="Ponting C.P."/>
            <person name="Breen M."/>
            <person name="Samollow P.B."/>
            <person name="Lander E.S."/>
            <person name="Lindblad-Toh K."/>
        </authorList>
    </citation>
    <scope>NUCLEOTIDE SEQUENCE [LARGE SCALE GENOMIC DNA]</scope>
</reference>
<dbReference type="InterPro" id="IPR000276">
    <property type="entry name" value="GPCR_Rhodpsn"/>
</dbReference>
<dbReference type="PANTHER" id="PTHR48018">
    <property type="entry name" value="OLFACTORY RECEPTOR"/>
    <property type="match status" value="1"/>
</dbReference>
<dbReference type="GO" id="GO:0007608">
    <property type="term" value="P:sensory perception of smell"/>
    <property type="evidence" value="ECO:0000318"/>
    <property type="project" value="GO_Central"/>
</dbReference>
<evidence type="ECO:0000256" key="5">
    <source>
        <dbReference type="ARBA" id="ARBA00023136"/>
    </source>
</evidence>
<feature type="transmembrane region" description="Helical" evidence="9">
    <location>
        <begin position="31"/>
        <end position="53"/>
    </location>
</feature>
<evidence type="ECO:0000256" key="4">
    <source>
        <dbReference type="ARBA" id="ARBA00023040"/>
    </source>
</evidence>
<feature type="transmembrane region" description="Helical" evidence="9">
    <location>
        <begin position="103"/>
        <end position="123"/>
    </location>
</feature>
<dbReference type="InterPro" id="IPR000725">
    <property type="entry name" value="Olfact_rcpt"/>
</dbReference>
<keyword evidence="9" id="KW-1003">Cell membrane</keyword>
<proteinExistence type="inferred from homology"/>
<feature type="transmembrane region" description="Helical" evidence="9">
    <location>
        <begin position="65"/>
        <end position="83"/>
    </location>
</feature>
<dbReference type="GeneTree" id="ENSGT01040000240383"/>
<evidence type="ECO:0000259" key="10">
    <source>
        <dbReference type="PROSITE" id="PS50262"/>
    </source>
</evidence>
<organism evidence="11 12">
    <name type="scientific">Monodelphis domestica</name>
    <name type="common">Gray short-tailed opossum</name>
    <dbReference type="NCBI Taxonomy" id="13616"/>
    <lineage>
        <taxon>Eukaryota</taxon>
        <taxon>Metazoa</taxon>
        <taxon>Chordata</taxon>
        <taxon>Craniata</taxon>
        <taxon>Vertebrata</taxon>
        <taxon>Euteleostomi</taxon>
        <taxon>Mammalia</taxon>
        <taxon>Metatheria</taxon>
        <taxon>Didelphimorphia</taxon>
        <taxon>Didelphidae</taxon>
        <taxon>Monodelphis</taxon>
    </lineage>
</organism>
<dbReference type="STRING" id="13616.ENSMODP00000019179"/>
<evidence type="ECO:0000256" key="6">
    <source>
        <dbReference type="ARBA" id="ARBA00023170"/>
    </source>
</evidence>
<dbReference type="PRINTS" id="PR00237">
    <property type="entry name" value="GPCRRHODOPSN"/>
</dbReference>
<dbReference type="GO" id="GO:0004930">
    <property type="term" value="F:G protein-coupled receptor activity"/>
    <property type="evidence" value="ECO:0007669"/>
    <property type="project" value="UniProtKB-KW"/>
</dbReference>
<dbReference type="Ensembl" id="ENSMODT00000019525.2">
    <property type="protein sequence ID" value="ENSMODP00000019179.2"/>
    <property type="gene ID" value="ENSMODG00000015358.2"/>
</dbReference>
<evidence type="ECO:0000256" key="1">
    <source>
        <dbReference type="ARBA" id="ARBA00004141"/>
    </source>
</evidence>
<keyword evidence="2 8" id="KW-0812">Transmembrane</keyword>
<gene>
    <name evidence="11" type="primary">LOC100022354</name>
</gene>
<evidence type="ECO:0000256" key="2">
    <source>
        <dbReference type="ARBA" id="ARBA00022692"/>
    </source>
</evidence>
<feature type="transmembrane region" description="Helical" evidence="9">
    <location>
        <begin position="277"/>
        <end position="297"/>
    </location>
</feature>
<dbReference type="PROSITE" id="PS50262">
    <property type="entry name" value="G_PROTEIN_RECEP_F1_2"/>
    <property type="match status" value="1"/>
</dbReference>
<keyword evidence="7 8" id="KW-0807">Transducer</keyword>
<dbReference type="AlphaFoldDB" id="F6WXH1"/>
<keyword evidence="6 8" id="KW-0675">Receptor</keyword>
<dbReference type="PROSITE" id="PS00237">
    <property type="entry name" value="G_PROTEIN_RECEP_F1_1"/>
    <property type="match status" value="1"/>
</dbReference>
<dbReference type="Bgee" id="ENSMODG00000015358">
    <property type="expression patterns" value="Expressed in liver"/>
</dbReference>
<dbReference type="Pfam" id="PF13853">
    <property type="entry name" value="7tm_4"/>
    <property type="match status" value="1"/>
</dbReference>
<dbReference type="HOGENOM" id="CLU_012526_8_1_1"/>
<dbReference type="GO" id="GO:0005886">
    <property type="term" value="C:plasma membrane"/>
    <property type="evidence" value="ECO:0007669"/>
    <property type="project" value="UniProtKB-SubCell"/>
</dbReference>
<feature type="domain" description="G-protein coupled receptors family 1 profile" evidence="10">
    <location>
        <begin position="46"/>
        <end position="295"/>
    </location>
</feature>
<evidence type="ECO:0000313" key="11">
    <source>
        <dbReference type="Ensembl" id="ENSMODP00000019179.2"/>
    </source>
</evidence>
<protein>
    <recommendedName>
        <fullName evidence="9">Olfactory receptor</fullName>
    </recommendedName>
</protein>
<keyword evidence="4 8" id="KW-0297">G-protein coupled receptor</keyword>
<dbReference type="OMA" id="QMGLFII"/>
<evidence type="ECO:0000313" key="12">
    <source>
        <dbReference type="Proteomes" id="UP000002280"/>
    </source>
</evidence>
<evidence type="ECO:0000256" key="8">
    <source>
        <dbReference type="RuleBase" id="RU000688"/>
    </source>
</evidence>
<keyword evidence="9" id="KW-0552">Olfaction</keyword>
<evidence type="ECO:0000256" key="7">
    <source>
        <dbReference type="ARBA" id="ARBA00023224"/>
    </source>
</evidence>
<dbReference type="PRINTS" id="PR00245">
    <property type="entry name" value="OLFACTORYR"/>
</dbReference>
<dbReference type="CDD" id="cd15230">
    <property type="entry name" value="7tmA_OR5-like"/>
    <property type="match status" value="1"/>
</dbReference>
<feature type="transmembrane region" description="Helical" evidence="9">
    <location>
        <begin position="242"/>
        <end position="265"/>
    </location>
</feature>
<sequence length="318" mass="35665">MQSSHMEDGNMTTVRDFVLWGISEDPEQQKLLFSLFSLMYTITLVGNLGLIFLIRIYPKLHTPMYFFLSNLSFLDSCYSSVTAPRMLADLLSKDKVISFSGCMTQLGLFIVFATAELYLLASMAYDRYVAICNPLLYPVLMSSWACTTLVIACYIAGIINSLTVTSSISRLSFCRASMVKSFFCDIRPLLALSCSDTEVCNILVFAFGAFIQMSSLLVIVVSYTFIITAIMRIRLAEGKRKAFSTCASHLTAVSLFYGTLIFMYLRPTSNSASNQDQVVSIFYTMVIPMLNPIIYSLRNQEVKQALKKILYKDSPIQA</sequence>
<accession>F6WXH1</accession>
<dbReference type="FunFam" id="1.20.1070.10:FF:000003">
    <property type="entry name" value="Olfactory receptor"/>
    <property type="match status" value="1"/>
</dbReference>
<dbReference type="InterPro" id="IPR017452">
    <property type="entry name" value="GPCR_Rhodpsn_7TM"/>
</dbReference>
<feature type="transmembrane region" description="Helical" evidence="9">
    <location>
        <begin position="135"/>
        <end position="159"/>
    </location>
</feature>
<dbReference type="Gene3D" id="1.20.1070.10">
    <property type="entry name" value="Rhodopsin 7-helix transmembrane proteins"/>
    <property type="match status" value="1"/>
</dbReference>
<dbReference type="GO" id="GO:0004984">
    <property type="term" value="F:olfactory receptor activity"/>
    <property type="evidence" value="ECO:0000318"/>
    <property type="project" value="GO_Central"/>
</dbReference>
<feature type="transmembrane region" description="Helical" evidence="9">
    <location>
        <begin position="202"/>
        <end position="230"/>
    </location>
</feature>